<name>A0A2M4DRK9_ANODA</name>
<evidence type="ECO:0000313" key="2">
    <source>
        <dbReference type="EMBL" id="MBW80194.1"/>
    </source>
</evidence>
<sequence>MMMMMMVHHAWFMFSRLVSWSVGMQNEMAAPRVDCQERSRNAINGSERGQSATDRQQGMAVCRIVSRLLSRRFSVG</sequence>
<feature type="signal peptide" evidence="1">
    <location>
        <begin position="1"/>
        <end position="23"/>
    </location>
</feature>
<proteinExistence type="predicted"/>
<accession>A0A2M4DRK9</accession>
<organism evidence="2">
    <name type="scientific">Anopheles darlingi</name>
    <name type="common">Mosquito</name>
    <dbReference type="NCBI Taxonomy" id="43151"/>
    <lineage>
        <taxon>Eukaryota</taxon>
        <taxon>Metazoa</taxon>
        <taxon>Ecdysozoa</taxon>
        <taxon>Arthropoda</taxon>
        <taxon>Hexapoda</taxon>
        <taxon>Insecta</taxon>
        <taxon>Pterygota</taxon>
        <taxon>Neoptera</taxon>
        <taxon>Endopterygota</taxon>
        <taxon>Diptera</taxon>
        <taxon>Nematocera</taxon>
        <taxon>Culicoidea</taxon>
        <taxon>Culicidae</taxon>
        <taxon>Anophelinae</taxon>
        <taxon>Anopheles</taxon>
    </lineage>
</organism>
<evidence type="ECO:0000256" key="1">
    <source>
        <dbReference type="SAM" id="SignalP"/>
    </source>
</evidence>
<dbReference type="EMBL" id="GGFL01016016">
    <property type="protein sequence ID" value="MBW80194.1"/>
    <property type="molecule type" value="Transcribed_RNA"/>
</dbReference>
<keyword evidence="1" id="KW-0732">Signal</keyword>
<protein>
    <submittedName>
        <fullName evidence="2">Putative secreted protein</fullName>
    </submittedName>
</protein>
<feature type="chain" id="PRO_5014915232" evidence="1">
    <location>
        <begin position="24"/>
        <end position="76"/>
    </location>
</feature>
<dbReference type="AlphaFoldDB" id="A0A2M4DRK9"/>
<reference evidence="2" key="1">
    <citation type="submission" date="2018-01" db="EMBL/GenBank/DDBJ databases">
        <title>An insight into the sialome of Amazonian anophelines.</title>
        <authorList>
            <person name="Ribeiro J.M."/>
            <person name="Scarpassa V."/>
            <person name="Calvo E."/>
        </authorList>
    </citation>
    <scope>NUCLEOTIDE SEQUENCE</scope>
</reference>